<feature type="signal peptide" evidence="9">
    <location>
        <begin position="1"/>
        <end position="24"/>
    </location>
</feature>
<dbReference type="RefSeq" id="WP_206985028.1">
    <property type="nucleotide sequence ID" value="NZ_JAFLQZ010000009.1"/>
</dbReference>
<dbReference type="Gene3D" id="3.40.630.10">
    <property type="entry name" value="Zn peptidases"/>
    <property type="match status" value="1"/>
</dbReference>
<evidence type="ECO:0000313" key="11">
    <source>
        <dbReference type="EMBL" id="MBO0359097.1"/>
    </source>
</evidence>
<evidence type="ECO:0000256" key="3">
    <source>
        <dbReference type="ARBA" id="ARBA00022670"/>
    </source>
</evidence>
<dbReference type="GO" id="GO:0008270">
    <property type="term" value="F:zinc ion binding"/>
    <property type="evidence" value="ECO:0007669"/>
    <property type="project" value="InterPro"/>
</dbReference>
<keyword evidence="4" id="KW-0378">Hydrolase</keyword>
<evidence type="ECO:0000256" key="9">
    <source>
        <dbReference type="SAM" id="SignalP"/>
    </source>
</evidence>
<feature type="domain" description="Peptidase M14" evidence="10">
    <location>
        <begin position="59"/>
        <end position="249"/>
    </location>
</feature>
<evidence type="ECO:0000256" key="5">
    <source>
        <dbReference type="ARBA" id="ARBA00022833"/>
    </source>
</evidence>
<comment type="caution">
    <text evidence="11">The sequence shown here is derived from an EMBL/GenBank/DDBJ whole genome shotgun (WGS) entry which is preliminary data.</text>
</comment>
<accession>A0A939JE80</accession>
<comment type="cofactor">
    <cofactor evidence="1">
        <name>Zn(2+)</name>
        <dbReference type="ChEBI" id="CHEBI:29105"/>
    </cofactor>
</comment>
<keyword evidence="6" id="KW-0482">Metalloprotease</keyword>
<protein>
    <recommendedName>
        <fullName evidence="10">Peptidase M14 domain-containing protein</fullName>
    </recommendedName>
</protein>
<comment type="caution">
    <text evidence="7">Lacks conserved residue(s) required for the propagation of feature annotation.</text>
</comment>
<evidence type="ECO:0000259" key="10">
    <source>
        <dbReference type="PROSITE" id="PS52035"/>
    </source>
</evidence>
<evidence type="ECO:0000256" key="1">
    <source>
        <dbReference type="ARBA" id="ARBA00001947"/>
    </source>
</evidence>
<dbReference type="PANTHER" id="PTHR11705">
    <property type="entry name" value="PROTEASE FAMILY M14 CARBOXYPEPTIDASE A,B"/>
    <property type="match status" value="1"/>
</dbReference>
<dbReference type="InterPro" id="IPR000834">
    <property type="entry name" value="Peptidase_M14"/>
</dbReference>
<dbReference type="Pfam" id="PF00246">
    <property type="entry name" value="Peptidase_M14"/>
    <property type="match status" value="1"/>
</dbReference>
<evidence type="ECO:0000256" key="6">
    <source>
        <dbReference type="ARBA" id="ARBA00023049"/>
    </source>
</evidence>
<gene>
    <name evidence="11" type="ORF">J0X19_14145</name>
</gene>
<dbReference type="PANTHER" id="PTHR11705:SF143">
    <property type="entry name" value="SLL0236 PROTEIN"/>
    <property type="match status" value="1"/>
</dbReference>
<dbReference type="GO" id="GO:0004181">
    <property type="term" value="F:metallocarboxypeptidase activity"/>
    <property type="evidence" value="ECO:0007669"/>
    <property type="project" value="InterPro"/>
</dbReference>
<dbReference type="GO" id="GO:0006508">
    <property type="term" value="P:proteolysis"/>
    <property type="evidence" value="ECO:0007669"/>
    <property type="project" value="UniProtKB-KW"/>
</dbReference>
<dbReference type="SUPFAM" id="SSF53187">
    <property type="entry name" value="Zn-dependent exopeptidases"/>
    <property type="match status" value="1"/>
</dbReference>
<keyword evidence="3" id="KW-0645">Protease</keyword>
<evidence type="ECO:0000256" key="4">
    <source>
        <dbReference type="ARBA" id="ARBA00022801"/>
    </source>
</evidence>
<keyword evidence="5" id="KW-0862">Zinc</keyword>
<dbReference type="AlphaFoldDB" id="A0A939JE80"/>
<feature type="region of interest" description="Disordered" evidence="8">
    <location>
        <begin position="191"/>
        <end position="210"/>
    </location>
</feature>
<name>A0A939JE80_9BACT</name>
<keyword evidence="12" id="KW-1185">Reference proteome</keyword>
<dbReference type="PROSITE" id="PS52035">
    <property type="entry name" value="PEPTIDASE_M14"/>
    <property type="match status" value="1"/>
</dbReference>
<comment type="similarity">
    <text evidence="2 7">Belongs to the peptidase M14 family.</text>
</comment>
<dbReference type="Proteomes" id="UP000664144">
    <property type="component" value="Unassembled WGS sequence"/>
</dbReference>
<evidence type="ECO:0000313" key="12">
    <source>
        <dbReference type="Proteomes" id="UP000664144"/>
    </source>
</evidence>
<evidence type="ECO:0000256" key="7">
    <source>
        <dbReference type="PROSITE-ProRule" id="PRU01379"/>
    </source>
</evidence>
<evidence type="ECO:0000256" key="2">
    <source>
        <dbReference type="ARBA" id="ARBA00005988"/>
    </source>
</evidence>
<keyword evidence="9" id="KW-0732">Signal</keyword>
<dbReference type="EMBL" id="JAFLQZ010000009">
    <property type="protein sequence ID" value="MBO0359097.1"/>
    <property type="molecule type" value="Genomic_DNA"/>
</dbReference>
<reference evidence="11" key="1">
    <citation type="submission" date="2021-03" db="EMBL/GenBank/DDBJ databases">
        <authorList>
            <person name="Kim M.K."/>
        </authorList>
    </citation>
    <scope>NUCLEOTIDE SEQUENCE</scope>
    <source>
        <strain evidence="11">BT186</strain>
    </source>
</reference>
<dbReference type="GO" id="GO:0005615">
    <property type="term" value="C:extracellular space"/>
    <property type="evidence" value="ECO:0007669"/>
    <property type="project" value="TreeGrafter"/>
</dbReference>
<feature type="chain" id="PRO_5037529510" description="Peptidase M14 domain-containing protein" evidence="9">
    <location>
        <begin position="25"/>
        <end position="249"/>
    </location>
</feature>
<proteinExistence type="inferred from homology"/>
<evidence type="ECO:0000256" key="8">
    <source>
        <dbReference type="SAM" id="MobiDB-lite"/>
    </source>
</evidence>
<sequence length="249" mass="27800">MLKPYFSAALLTLGLSLTLVPATAQTAGSIGYYFPKAAAGSFDPAIPTPEQFLGYPIGSHYTRTDQIVAYLRELDRVSDKVSLRVLGKTFEERPQVVATITSVEHQQNLPKLQAERKGLVDPSLPVPDYGKLPVVISLNYGVHGNESSSSEAALLTAYYLTASTAPETKQWLDQSVITIDPLENPDGRDRASHWFDQNKSWPPVTDPLDREHTEAWPNGRTNHFYTDLNRDWLALTQPESRARMAFFHE</sequence>
<organism evidence="11 12">
    <name type="scientific">Hymenobacter telluris</name>
    <dbReference type="NCBI Taxonomy" id="2816474"/>
    <lineage>
        <taxon>Bacteria</taxon>
        <taxon>Pseudomonadati</taxon>
        <taxon>Bacteroidota</taxon>
        <taxon>Cytophagia</taxon>
        <taxon>Cytophagales</taxon>
        <taxon>Hymenobacteraceae</taxon>
        <taxon>Hymenobacter</taxon>
    </lineage>
</organism>